<dbReference type="NCBIfam" id="TIGR03194">
    <property type="entry name" value="4hydrxCoA_A"/>
    <property type="match status" value="1"/>
</dbReference>
<dbReference type="SMART" id="SM01008">
    <property type="entry name" value="Ald_Xan_dh_C"/>
    <property type="match status" value="1"/>
</dbReference>
<dbReference type="AlphaFoldDB" id="A0A3B0R9H4"/>
<evidence type="ECO:0000256" key="2">
    <source>
        <dbReference type="ARBA" id="ARBA00023002"/>
    </source>
</evidence>
<dbReference type="InterPro" id="IPR046867">
    <property type="entry name" value="AldOxase/xan_DH_MoCoBD2"/>
</dbReference>
<dbReference type="GO" id="GO:0005506">
    <property type="term" value="F:iron ion binding"/>
    <property type="evidence" value="ECO:0007669"/>
    <property type="project" value="InterPro"/>
</dbReference>
<dbReference type="InterPro" id="IPR037165">
    <property type="entry name" value="AldOxase/xan_DH_Mopterin-bd_sf"/>
</dbReference>
<dbReference type="InterPro" id="IPR017607">
    <property type="entry name" value="4hydrxbenzoyl-CoA_Rdtase_asu"/>
</dbReference>
<dbReference type="Pfam" id="PF02738">
    <property type="entry name" value="MoCoBD_1"/>
    <property type="match status" value="1"/>
</dbReference>
<evidence type="ECO:0000256" key="1">
    <source>
        <dbReference type="ARBA" id="ARBA00022505"/>
    </source>
</evidence>
<sequence>MSRPIKNHVAGKPVPLIDGIEKVTGKAIYTADMETGDCLVGRILRSPVSHGHIMRVDISKAAALDGVVAIVTGDDCPHTYGVIPIAMNEYPMARDKVRYRGEPVAAVAACDANTAERALQLIELEIKELPACYTIAEAGAKEATLLHEGKAGNIEREVHNEFGDTAAGFENSALVCEEVFQCAEVNHAQMEPHAALAEYDGERKRLTLHSVTQVPYYVHLTLARCLDMDTSRIRVVKPFVGGGFGARTETLNFEIIAALLARKVCGKVMMRLTREECFLTHRGRPETEVKIKIGLAGDGRILATHCQVSQLGGAYAGYGLVTILYAGALLHGLYDIPAVKYDGYRIYVNQPPCGAMRGHGTVDVRHAFECLLDRMARKLELDPFAVRRANLLSAPTRTLNELLVNSCGLAECLEKVETASGWHKRRSSMPTGRGLGMACSHYVSGAAKPVHWTGEPHAVVALKLDFDGSITALTGASDIGQGSTTMVALAVAEVLGVDLGRIRVVSNDSVITPKDNGSYSSRVTFMVGNAAIEAAKNLREILVRAAAKKLDSNIEDIECTGETFQVRGSEQSILSFSEVAETALAEDGTITVKGTFTCPPEAQGGKHRGGAVGSTMGFSYAAQVVEVAVDIDTGQISVEKVWAALDCGFAINPLAVEGQIEGSVWMGMGQALSEETRYVEGLPAHAGLLEYRVPTIVESPDIEVHIVESIDPLGPFGAKEAGEGALSGFPPALANAVADAIGIDASFLPMTPDRVMDALTKARRAARRREAS</sequence>
<dbReference type="EMBL" id="UOEC01000069">
    <property type="protein sequence ID" value="VAV89894.1"/>
    <property type="molecule type" value="Genomic_DNA"/>
</dbReference>
<dbReference type="Pfam" id="PF20256">
    <property type="entry name" value="MoCoBD_2"/>
    <property type="match status" value="1"/>
</dbReference>
<proteinExistence type="predicted"/>
<dbReference type="Gene3D" id="3.90.1170.50">
    <property type="entry name" value="Aldehyde oxidase/xanthine dehydrogenase, a/b hammerhead"/>
    <property type="match status" value="1"/>
</dbReference>
<keyword evidence="1" id="KW-0500">Molybdenum</keyword>
<dbReference type="EC" id="1.3.7.9" evidence="4"/>
<gene>
    <name evidence="4" type="ORF">MNBD_ALPHA08-1696</name>
</gene>
<reference evidence="4" key="1">
    <citation type="submission" date="2018-06" db="EMBL/GenBank/DDBJ databases">
        <authorList>
            <person name="Zhirakovskaya E."/>
        </authorList>
    </citation>
    <scope>NUCLEOTIDE SEQUENCE</scope>
</reference>
<dbReference type="SUPFAM" id="SSF56003">
    <property type="entry name" value="Molybdenum cofactor-binding domain"/>
    <property type="match status" value="1"/>
</dbReference>
<name>A0A3B0R9H4_9ZZZZ</name>
<dbReference type="InterPro" id="IPR008274">
    <property type="entry name" value="AldOxase/xan_DH_MoCoBD1"/>
</dbReference>
<dbReference type="SUPFAM" id="SSF54665">
    <property type="entry name" value="CO dehydrogenase molybdoprotein N-domain-like"/>
    <property type="match status" value="1"/>
</dbReference>
<dbReference type="InterPro" id="IPR036856">
    <property type="entry name" value="Ald_Oxase/Xan_DH_a/b_sf"/>
</dbReference>
<dbReference type="Pfam" id="PF01315">
    <property type="entry name" value="Ald_Xan_dh_C"/>
    <property type="match status" value="1"/>
</dbReference>
<dbReference type="PANTHER" id="PTHR11908">
    <property type="entry name" value="XANTHINE DEHYDROGENASE"/>
    <property type="match status" value="1"/>
</dbReference>
<feature type="domain" description="Aldehyde oxidase/xanthine dehydrogenase a/b hammerhead" evidence="3">
    <location>
        <begin position="24"/>
        <end position="130"/>
    </location>
</feature>
<keyword evidence="2 4" id="KW-0560">Oxidoreductase</keyword>
<accession>A0A3B0R9H4</accession>
<evidence type="ECO:0000313" key="4">
    <source>
        <dbReference type="EMBL" id="VAV89894.1"/>
    </source>
</evidence>
<protein>
    <submittedName>
        <fullName evidence="4">4-hydroxybenzoyl-CoA reductase, alpha subunit</fullName>
        <ecNumber evidence="4">1.3.7.9</ecNumber>
    </submittedName>
</protein>
<dbReference type="Gene3D" id="3.30.365.10">
    <property type="entry name" value="Aldehyde oxidase/xanthine dehydrogenase, molybdopterin binding domain"/>
    <property type="match status" value="4"/>
</dbReference>
<dbReference type="InterPro" id="IPR016208">
    <property type="entry name" value="Ald_Oxase/xanthine_DH-like"/>
</dbReference>
<organism evidence="4">
    <name type="scientific">hydrothermal vent metagenome</name>
    <dbReference type="NCBI Taxonomy" id="652676"/>
    <lineage>
        <taxon>unclassified sequences</taxon>
        <taxon>metagenomes</taxon>
        <taxon>ecological metagenomes</taxon>
    </lineage>
</organism>
<dbReference type="GO" id="GO:0016491">
    <property type="term" value="F:oxidoreductase activity"/>
    <property type="evidence" value="ECO:0007669"/>
    <property type="project" value="UniProtKB-KW"/>
</dbReference>
<dbReference type="InterPro" id="IPR000674">
    <property type="entry name" value="Ald_Oxase/Xan_DH_a/b"/>
</dbReference>
<dbReference type="PANTHER" id="PTHR11908:SF132">
    <property type="entry name" value="ALDEHYDE OXIDASE 1-RELATED"/>
    <property type="match status" value="1"/>
</dbReference>
<evidence type="ECO:0000259" key="3">
    <source>
        <dbReference type="SMART" id="SM01008"/>
    </source>
</evidence>